<gene>
    <name evidence="2" type="ORF">HGA07_15725</name>
</gene>
<feature type="transmembrane region" description="Helical" evidence="1">
    <location>
        <begin position="132"/>
        <end position="153"/>
    </location>
</feature>
<dbReference type="EMBL" id="JAAXPE010000014">
    <property type="protein sequence ID" value="NKY87082.1"/>
    <property type="molecule type" value="Genomic_DNA"/>
</dbReference>
<feature type="transmembrane region" description="Helical" evidence="1">
    <location>
        <begin position="159"/>
        <end position="185"/>
    </location>
</feature>
<feature type="transmembrane region" description="Helical" evidence="1">
    <location>
        <begin position="20"/>
        <end position="42"/>
    </location>
</feature>
<keyword evidence="1" id="KW-0812">Transmembrane</keyword>
<reference evidence="2 3" key="1">
    <citation type="submission" date="2020-04" db="EMBL/GenBank/DDBJ databases">
        <title>MicrobeNet Type strains.</title>
        <authorList>
            <person name="Nicholson A.C."/>
        </authorList>
    </citation>
    <scope>NUCLEOTIDE SEQUENCE [LARGE SCALE GENOMIC DNA]</scope>
    <source>
        <strain evidence="2 3">DSM 44445</strain>
    </source>
</reference>
<protein>
    <submittedName>
        <fullName evidence="2">Uncharacterized protein</fullName>
    </submittedName>
</protein>
<feature type="transmembrane region" description="Helical" evidence="1">
    <location>
        <begin position="87"/>
        <end position="111"/>
    </location>
</feature>
<name>A0A7X6RIE1_9NOCA</name>
<keyword evidence="3" id="KW-1185">Reference proteome</keyword>
<evidence type="ECO:0000313" key="3">
    <source>
        <dbReference type="Proteomes" id="UP000523447"/>
    </source>
</evidence>
<keyword evidence="1" id="KW-0472">Membrane</keyword>
<sequence>MVKKRLSVTDPASPHSTVPIYTATVLGTGLAATALLLGLTACDQIDKMAAIFGSWVIWLPIAIASGTRRLWDRNFAEGLSRRARIRAFLAEWIGWIGVGTAVVAVVLWIALSPYGIHPRGGYGLIPEIGVPVALLCVGGAVRKIGAGLGLALAAPLWPYLLFGMVVLLAPPFLVYLITIAVSRLIGHPSLFRL</sequence>
<dbReference type="RefSeq" id="WP_157171570.1">
    <property type="nucleotide sequence ID" value="NZ_CAWPHS010000006.1"/>
</dbReference>
<dbReference type="Proteomes" id="UP000523447">
    <property type="component" value="Unassembled WGS sequence"/>
</dbReference>
<feature type="transmembrane region" description="Helical" evidence="1">
    <location>
        <begin position="49"/>
        <end position="67"/>
    </location>
</feature>
<proteinExistence type="predicted"/>
<keyword evidence="1" id="KW-1133">Transmembrane helix</keyword>
<evidence type="ECO:0000256" key="1">
    <source>
        <dbReference type="SAM" id="Phobius"/>
    </source>
</evidence>
<organism evidence="2 3">
    <name type="scientific">Nocardia veterana</name>
    <dbReference type="NCBI Taxonomy" id="132249"/>
    <lineage>
        <taxon>Bacteria</taxon>
        <taxon>Bacillati</taxon>
        <taxon>Actinomycetota</taxon>
        <taxon>Actinomycetes</taxon>
        <taxon>Mycobacteriales</taxon>
        <taxon>Nocardiaceae</taxon>
        <taxon>Nocardia</taxon>
    </lineage>
</organism>
<evidence type="ECO:0000313" key="2">
    <source>
        <dbReference type="EMBL" id="NKY87082.1"/>
    </source>
</evidence>
<accession>A0A7X6RIE1</accession>
<dbReference type="AlphaFoldDB" id="A0A7X6RIE1"/>
<comment type="caution">
    <text evidence="2">The sequence shown here is derived from an EMBL/GenBank/DDBJ whole genome shotgun (WGS) entry which is preliminary data.</text>
</comment>